<accession>A0A2A4Z1F7</accession>
<dbReference type="InterPro" id="IPR004843">
    <property type="entry name" value="Calcineurin-like_PHP"/>
</dbReference>
<dbReference type="AlphaFoldDB" id="A0A2A4Z1F7"/>
<dbReference type="EMBL" id="NVUS01000010">
    <property type="protein sequence ID" value="PCJ00721.1"/>
    <property type="molecule type" value="Genomic_DNA"/>
</dbReference>
<organism evidence="2">
    <name type="scientific">OCS116 cluster bacterium</name>
    <dbReference type="NCBI Taxonomy" id="2030921"/>
    <lineage>
        <taxon>Bacteria</taxon>
        <taxon>Pseudomonadati</taxon>
        <taxon>Pseudomonadota</taxon>
        <taxon>Alphaproteobacteria</taxon>
        <taxon>OCS116 cluster</taxon>
    </lineage>
</organism>
<sequence>MKILAFSDVHMNVGFMQQVVVHSAAADVVVAAGDSANKGGSARLVIELLAKIKKPVVMVSGNHDNLMELTKLCDEVAHIHLLHGSGIHIDGIDFYGLGCEVPRRNEENWNEWLSEEAAARMLGDCPKGGVLISHSPAYGFCDLQIYGANEGSEAILKCVKNKQPKLHLCGHIHNAWGVSSRIGDTPTHNLGPSMNWFEI</sequence>
<evidence type="ECO:0000259" key="1">
    <source>
        <dbReference type="Pfam" id="PF00149"/>
    </source>
</evidence>
<comment type="caution">
    <text evidence="2">The sequence shown here is derived from an EMBL/GenBank/DDBJ whole genome shotgun (WGS) entry which is preliminary data.</text>
</comment>
<reference key="1">
    <citation type="submission" date="2017-08" db="EMBL/GenBank/DDBJ databases">
        <title>A dynamic microbial community with high functional redundancy inhabits the cold, oxic subseafloor aquifer.</title>
        <authorList>
            <person name="Tully B.J."/>
            <person name="Wheat C.G."/>
            <person name="Glazer B.T."/>
            <person name="Huber J.A."/>
        </authorList>
    </citation>
    <scope>NUCLEOTIDE SEQUENCE [LARGE SCALE GENOMIC DNA]</scope>
</reference>
<evidence type="ECO:0000313" key="2">
    <source>
        <dbReference type="EMBL" id="PCJ00721.1"/>
    </source>
</evidence>
<dbReference type="SUPFAM" id="SSF56300">
    <property type="entry name" value="Metallo-dependent phosphatases"/>
    <property type="match status" value="1"/>
</dbReference>
<feature type="domain" description="Calcineurin-like phosphoesterase" evidence="1">
    <location>
        <begin position="1"/>
        <end position="174"/>
    </location>
</feature>
<reference evidence="2" key="2">
    <citation type="journal article" date="2018" name="ISME J.">
        <title>A dynamic microbial community with high functional redundancy inhabits the cold, oxic subseafloor aquifer.</title>
        <authorList>
            <person name="Tully B.J."/>
            <person name="Wheat C.G."/>
            <person name="Glazer B.T."/>
            <person name="Huber J.A."/>
        </authorList>
    </citation>
    <scope>NUCLEOTIDE SEQUENCE</scope>
    <source>
        <strain evidence="2">NORP83</strain>
    </source>
</reference>
<dbReference type="InterPro" id="IPR029052">
    <property type="entry name" value="Metallo-depent_PP-like"/>
</dbReference>
<dbReference type="PANTHER" id="PTHR12905">
    <property type="entry name" value="METALLOPHOSPHOESTERASE"/>
    <property type="match status" value="1"/>
</dbReference>
<name>A0A2A4Z1F7_9PROT</name>
<gene>
    <name evidence="2" type="ORF">COB13_08910</name>
</gene>
<dbReference type="Pfam" id="PF00149">
    <property type="entry name" value="Metallophos"/>
    <property type="match status" value="1"/>
</dbReference>
<dbReference type="GO" id="GO:0016787">
    <property type="term" value="F:hydrolase activity"/>
    <property type="evidence" value="ECO:0007669"/>
    <property type="project" value="InterPro"/>
</dbReference>
<dbReference type="InterPro" id="IPR051693">
    <property type="entry name" value="UPF0046_metallophosphoest"/>
</dbReference>
<dbReference type="PANTHER" id="PTHR12905:SF0">
    <property type="entry name" value="CALCINEURIN-LIKE PHOSPHOESTERASE DOMAIN-CONTAINING PROTEIN"/>
    <property type="match status" value="1"/>
</dbReference>
<protein>
    <submittedName>
        <fullName evidence="2">Serine/threonine protein phosphatase</fullName>
    </submittedName>
</protein>
<proteinExistence type="predicted"/>
<dbReference type="Gene3D" id="3.60.21.10">
    <property type="match status" value="1"/>
</dbReference>